<feature type="binding site" evidence="8">
    <location>
        <position position="299"/>
    </location>
    <ligand>
        <name>Zn(2+)</name>
        <dbReference type="ChEBI" id="CHEBI:29105"/>
        <label>2</label>
        <note>catalytic</note>
    </ligand>
</feature>
<evidence type="ECO:0000256" key="10">
    <source>
        <dbReference type="SAM" id="SignalP"/>
    </source>
</evidence>
<comment type="cofactor">
    <cofactor evidence="8">
        <name>Zn(2+)</name>
        <dbReference type="ChEBI" id="CHEBI:29105"/>
    </cofactor>
    <text evidence="8">Binds 2 Zn(2+) ions per subunit.</text>
</comment>
<feature type="region of interest" description="Disordered" evidence="9">
    <location>
        <begin position="327"/>
        <end position="438"/>
    </location>
</feature>
<evidence type="ECO:0000256" key="8">
    <source>
        <dbReference type="PIRSR" id="PIRSR621190-2"/>
    </source>
</evidence>
<accession>A0A7J7KFJ3</accession>
<feature type="compositionally biased region" description="Low complexity" evidence="9">
    <location>
        <begin position="348"/>
        <end position="388"/>
    </location>
</feature>
<feature type="binding site" evidence="8">
    <location>
        <position position="257"/>
    </location>
    <ligand>
        <name>Ca(2+)</name>
        <dbReference type="ChEBI" id="CHEBI:29108"/>
        <label>3</label>
    </ligand>
</feature>
<comment type="similarity">
    <text evidence="1">Belongs to the peptidase M10A family.</text>
</comment>
<feature type="signal peptide" evidence="10">
    <location>
        <begin position="1"/>
        <end position="20"/>
    </location>
</feature>
<dbReference type="Proteomes" id="UP000593567">
    <property type="component" value="Unassembled WGS sequence"/>
</dbReference>
<comment type="cofactor">
    <cofactor evidence="8">
        <name>Ca(2+)</name>
        <dbReference type="ChEBI" id="CHEBI:29108"/>
    </cofactor>
    <text evidence="8">Can bind about 5 Ca(2+) ions per subunit.</text>
</comment>
<feature type="binding site" evidence="8">
    <location>
        <position position="285"/>
    </location>
    <ligand>
        <name>Zn(2+)</name>
        <dbReference type="ChEBI" id="CHEBI:29105"/>
        <label>2</label>
        <note>catalytic</note>
    </ligand>
</feature>
<feature type="binding site" description="in inhibited form" evidence="8">
    <location>
        <position position="149"/>
    </location>
    <ligand>
        <name>Zn(2+)</name>
        <dbReference type="ChEBI" id="CHEBI:29105"/>
        <label>2</label>
        <note>catalytic</note>
    </ligand>
</feature>
<evidence type="ECO:0000256" key="2">
    <source>
        <dbReference type="ARBA" id="ARBA00022670"/>
    </source>
</evidence>
<keyword evidence="2" id="KW-0645">Protease</keyword>
<organism evidence="12 13">
    <name type="scientific">Bugula neritina</name>
    <name type="common">Brown bryozoan</name>
    <name type="synonym">Sertularia neritina</name>
    <dbReference type="NCBI Taxonomy" id="10212"/>
    <lineage>
        <taxon>Eukaryota</taxon>
        <taxon>Metazoa</taxon>
        <taxon>Spiralia</taxon>
        <taxon>Lophotrochozoa</taxon>
        <taxon>Bryozoa</taxon>
        <taxon>Gymnolaemata</taxon>
        <taxon>Cheilostomatida</taxon>
        <taxon>Flustrina</taxon>
        <taxon>Buguloidea</taxon>
        <taxon>Bugulidae</taxon>
        <taxon>Bugula</taxon>
    </lineage>
</organism>
<feature type="binding site" evidence="8">
    <location>
        <position position="260"/>
    </location>
    <ligand>
        <name>Ca(2+)</name>
        <dbReference type="ChEBI" id="CHEBI:29108"/>
        <label>3</label>
    </ligand>
</feature>
<dbReference type="Pfam" id="PF00413">
    <property type="entry name" value="Peptidase_M10"/>
    <property type="match status" value="1"/>
</dbReference>
<dbReference type="GO" id="GO:0004222">
    <property type="term" value="F:metalloendopeptidase activity"/>
    <property type="evidence" value="ECO:0007669"/>
    <property type="project" value="InterPro"/>
</dbReference>
<gene>
    <name evidence="12" type="ORF">EB796_005286</name>
</gene>
<keyword evidence="5 8" id="KW-0862">Zinc</keyword>
<feature type="binding site" evidence="8">
    <location>
        <position position="291"/>
    </location>
    <ligand>
        <name>Zn(2+)</name>
        <dbReference type="ChEBI" id="CHEBI:29105"/>
        <label>2</label>
        <note>catalytic</note>
    </ligand>
</feature>
<evidence type="ECO:0000256" key="6">
    <source>
        <dbReference type="ARBA" id="ARBA00023049"/>
    </source>
</evidence>
<dbReference type="InterPro" id="IPR001818">
    <property type="entry name" value="Pept_M10_metallopeptidase"/>
</dbReference>
<evidence type="ECO:0000256" key="5">
    <source>
        <dbReference type="ARBA" id="ARBA00022833"/>
    </source>
</evidence>
<comment type="caution">
    <text evidence="12">The sequence shown here is derived from an EMBL/GenBank/DDBJ whole genome shotgun (WGS) entry which is preliminary data.</text>
</comment>
<evidence type="ECO:0000256" key="1">
    <source>
        <dbReference type="ARBA" id="ARBA00010370"/>
    </source>
</evidence>
<reference evidence="12" key="1">
    <citation type="submission" date="2020-06" db="EMBL/GenBank/DDBJ databases">
        <title>Draft genome of Bugula neritina, a colonial animal packing powerful symbionts and potential medicines.</title>
        <authorList>
            <person name="Rayko M."/>
        </authorList>
    </citation>
    <scope>NUCLEOTIDE SEQUENCE [LARGE SCALE GENOMIC DNA]</scope>
    <source>
        <strain evidence="12">Kwan_BN1</strain>
    </source>
</reference>
<feature type="binding site" evidence="8">
    <location>
        <position position="233"/>
    </location>
    <ligand>
        <name>Ca(2+)</name>
        <dbReference type="ChEBI" id="CHEBI:29108"/>
        <label>3</label>
    </ligand>
</feature>
<dbReference type="InterPro" id="IPR024079">
    <property type="entry name" value="MetalloPept_cat_dom_sf"/>
</dbReference>
<dbReference type="PANTHER" id="PTHR10201">
    <property type="entry name" value="MATRIX METALLOPROTEINASE"/>
    <property type="match status" value="1"/>
</dbReference>
<dbReference type="OrthoDB" id="406838at2759"/>
<keyword evidence="6" id="KW-0482">Metalloprotease</keyword>
<feature type="binding site" evidence="8">
    <location>
        <position position="260"/>
    </location>
    <ligand>
        <name>Ca(2+)</name>
        <dbReference type="ChEBI" id="CHEBI:29108"/>
        <label>1</label>
    </ligand>
</feature>
<dbReference type="GO" id="GO:0008270">
    <property type="term" value="F:zinc ion binding"/>
    <property type="evidence" value="ECO:0007669"/>
    <property type="project" value="InterPro"/>
</dbReference>
<feature type="domain" description="Peptidase metallopeptidase" evidence="11">
    <location>
        <begin position="167"/>
        <end position="325"/>
    </location>
</feature>
<feature type="active site" evidence="7">
    <location>
        <position position="282"/>
    </location>
</feature>
<keyword evidence="4" id="KW-0378">Hydrolase</keyword>
<dbReference type="InterPro" id="IPR021190">
    <property type="entry name" value="Pept_M10A"/>
</dbReference>
<feature type="chain" id="PRO_5029483306" description="Peptidase metallopeptidase domain-containing protein" evidence="10">
    <location>
        <begin position="21"/>
        <end position="452"/>
    </location>
</feature>
<dbReference type="GO" id="GO:0006508">
    <property type="term" value="P:proteolysis"/>
    <property type="evidence" value="ECO:0007669"/>
    <property type="project" value="UniProtKB-KW"/>
</dbReference>
<evidence type="ECO:0000313" key="12">
    <source>
        <dbReference type="EMBL" id="KAF6036408.1"/>
    </source>
</evidence>
<keyword evidence="10" id="KW-0732">Signal</keyword>
<sequence>MCKQVQVTLIMLALASLVNTAPMETTTKSVGSIPTKPEDTEDMTALPLVKIAMSVKPTADTPTVKSYEDIIKMHQTAVDGLRSYNIMSEDVEVSPCETCKPLDCEANCIKVLFEMVKKPVKVMQKRLGVAEDGILSESLLNEMYSMTKCGDTDKKSVARHKRWARLGSTVWPADMMPLTISVANSPAGFTVQEIEDIALQCAEMWAEPTSLSFQLAARGETGNIAIRFAYIDGPWNTVGLGLSPVPFGKKSSYLKLDWDEKWKKTHKTRGYGVSLKWAICHEMGHNLGLSHSTDRHAIMYSSGVGQNEEILPSDDFRGITTLYRGRNGKTIFGRKSPSRQNPSPTPRPYTRATPRPYTRATPRPYTRATPRPYTRATPRPYTRATPRPHTTRRPQTTSHRVPTPYKSYKPPSERNFAPVGHQPRYRPSAPSQSQRQPATWYYDKNLDKWVLG</sequence>
<feature type="binding site" evidence="8">
    <location>
        <position position="281"/>
    </location>
    <ligand>
        <name>Zn(2+)</name>
        <dbReference type="ChEBI" id="CHEBI:29105"/>
        <label>2</label>
        <note>catalytic</note>
    </ligand>
</feature>
<dbReference type="PANTHER" id="PTHR10201:SF323">
    <property type="entry name" value="MATRIX METALLOPROTEINASE-21"/>
    <property type="match status" value="1"/>
</dbReference>
<dbReference type="Gene3D" id="3.40.390.10">
    <property type="entry name" value="Collagenase (Catalytic Domain)"/>
    <property type="match status" value="1"/>
</dbReference>
<proteinExistence type="inferred from homology"/>
<evidence type="ECO:0000256" key="3">
    <source>
        <dbReference type="ARBA" id="ARBA00022723"/>
    </source>
</evidence>
<dbReference type="SMART" id="SM00235">
    <property type="entry name" value="ZnMc"/>
    <property type="match status" value="1"/>
</dbReference>
<evidence type="ECO:0000313" key="13">
    <source>
        <dbReference type="Proteomes" id="UP000593567"/>
    </source>
</evidence>
<name>A0A7J7KFJ3_BUGNE</name>
<evidence type="ECO:0000256" key="9">
    <source>
        <dbReference type="SAM" id="MobiDB-lite"/>
    </source>
</evidence>
<dbReference type="AlphaFoldDB" id="A0A7J7KFJ3"/>
<dbReference type="InterPro" id="IPR006026">
    <property type="entry name" value="Peptidase_Metallo"/>
</dbReference>
<dbReference type="PRINTS" id="PR00138">
    <property type="entry name" value="MATRIXIN"/>
</dbReference>
<keyword evidence="3 8" id="KW-0479">Metal-binding</keyword>
<dbReference type="SUPFAM" id="SSF55486">
    <property type="entry name" value="Metalloproteases ('zincins'), catalytic domain"/>
    <property type="match status" value="1"/>
</dbReference>
<keyword evidence="8" id="KW-0106">Calcium</keyword>
<protein>
    <recommendedName>
        <fullName evidence="11">Peptidase metallopeptidase domain-containing protein</fullName>
    </recommendedName>
</protein>
<feature type="binding site" evidence="8">
    <location>
        <position position="232"/>
    </location>
    <ligand>
        <name>Ca(2+)</name>
        <dbReference type="ChEBI" id="CHEBI:29108"/>
        <label>3</label>
    </ligand>
</feature>
<evidence type="ECO:0000256" key="7">
    <source>
        <dbReference type="PIRSR" id="PIRSR621190-1"/>
    </source>
</evidence>
<dbReference type="EMBL" id="VXIV02000729">
    <property type="protein sequence ID" value="KAF6036408.1"/>
    <property type="molecule type" value="Genomic_DNA"/>
</dbReference>
<keyword evidence="13" id="KW-1185">Reference proteome</keyword>
<dbReference type="GO" id="GO:0031012">
    <property type="term" value="C:extracellular matrix"/>
    <property type="evidence" value="ECO:0007669"/>
    <property type="project" value="InterPro"/>
</dbReference>
<evidence type="ECO:0000259" key="11">
    <source>
        <dbReference type="SMART" id="SM00235"/>
    </source>
</evidence>
<evidence type="ECO:0000256" key="4">
    <source>
        <dbReference type="ARBA" id="ARBA00022801"/>
    </source>
</evidence>